<dbReference type="RefSeq" id="WP_267737582.1">
    <property type="nucleotide sequence ID" value="NZ_CP113089.1"/>
</dbReference>
<proteinExistence type="predicted"/>
<dbReference type="SUPFAM" id="SSF50475">
    <property type="entry name" value="FMN-binding split barrel"/>
    <property type="match status" value="1"/>
</dbReference>
<organism evidence="1 2">
    <name type="scientific">Microcella daejeonensis</name>
    <dbReference type="NCBI Taxonomy" id="2994971"/>
    <lineage>
        <taxon>Bacteria</taxon>
        <taxon>Bacillati</taxon>
        <taxon>Actinomycetota</taxon>
        <taxon>Actinomycetes</taxon>
        <taxon>Micrococcales</taxon>
        <taxon>Microbacteriaceae</taxon>
        <taxon>Microcella</taxon>
    </lineage>
</organism>
<dbReference type="Gene3D" id="2.30.110.10">
    <property type="entry name" value="Electron Transport, Fmn-binding Protein, Chain A"/>
    <property type="match status" value="1"/>
</dbReference>
<name>A0A9E8ML18_9MICO</name>
<dbReference type="Proteomes" id="UP001164706">
    <property type="component" value="Chromosome"/>
</dbReference>
<gene>
    <name evidence="1" type="ORF">OVN18_00630</name>
</gene>
<reference evidence="1" key="1">
    <citation type="submission" date="2022-11" db="EMBL/GenBank/DDBJ databases">
        <title>Description of Microcella daejonensis nov. sp, isolated from riverside soil.</title>
        <authorList>
            <person name="Molina K.M."/>
            <person name="Kim S.B."/>
        </authorList>
    </citation>
    <scope>NUCLEOTIDE SEQUENCE</scope>
    <source>
        <strain evidence="1">MMS21-STM12</strain>
    </source>
</reference>
<dbReference type="Pfam" id="PF12900">
    <property type="entry name" value="Pyridox_ox_2"/>
    <property type="match status" value="1"/>
</dbReference>
<protein>
    <submittedName>
        <fullName evidence="1">Pyridoxamine 5'-phosphate oxidase family protein</fullName>
    </submittedName>
</protein>
<dbReference type="AlphaFoldDB" id="A0A9E8ML18"/>
<dbReference type="InterPro" id="IPR012349">
    <property type="entry name" value="Split_barrel_FMN-bd"/>
</dbReference>
<sequence>MASTQDAHRADPRTGALDAVECWRLLRGAGRGRIAVAAGGSIDIVPVDFTVDGAALAFPTAPGAAPLQLALDDRIALETDGDDALGHWSVVAVGRATPLERRSDIERVERLPLAPWPPALPRRWMRIAVDQVRGRRAPGVAGTAPAAEG</sequence>
<dbReference type="EMBL" id="CP113089">
    <property type="protein sequence ID" value="WAB81565.1"/>
    <property type="molecule type" value="Genomic_DNA"/>
</dbReference>
<keyword evidence="2" id="KW-1185">Reference proteome</keyword>
<evidence type="ECO:0000313" key="2">
    <source>
        <dbReference type="Proteomes" id="UP001164706"/>
    </source>
</evidence>
<dbReference type="KEGG" id="mdb:OVN18_00630"/>
<accession>A0A9E8ML18</accession>
<evidence type="ECO:0000313" key="1">
    <source>
        <dbReference type="EMBL" id="WAB81565.1"/>
    </source>
</evidence>
<dbReference type="InterPro" id="IPR024747">
    <property type="entry name" value="Pyridox_Oxase-rel"/>
</dbReference>